<evidence type="ECO:0000313" key="1">
    <source>
        <dbReference type="EMBL" id="QEL17529.1"/>
    </source>
</evidence>
<keyword evidence="2" id="KW-1185">Reference proteome</keyword>
<dbReference type="Proteomes" id="UP000324974">
    <property type="component" value="Chromosome"/>
</dbReference>
<protein>
    <submittedName>
        <fullName evidence="1">Uncharacterized protein</fullName>
    </submittedName>
</protein>
<name>A0A5C1ADS4_9BACT</name>
<organism evidence="1 2">
    <name type="scientific">Limnoglobus roseus</name>
    <dbReference type="NCBI Taxonomy" id="2598579"/>
    <lineage>
        <taxon>Bacteria</taxon>
        <taxon>Pseudomonadati</taxon>
        <taxon>Planctomycetota</taxon>
        <taxon>Planctomycetia</taxon>
        <taxon>Gemmatales</taxon>
        <taxon>Gemmataceae</taxon>
        <taxon>Limnoglobus</taxon>
    </lineage>
</organism>
<sequence>MSRFLASQQLHALLRDRGHAFWSDLPAEHPIDVLPPADIHLTIGVDPDGTLKPAYRDRYFACVRDAEDEPLLFRDPAFALDEPFRIAAGGEPSSNDFVKGPVRWLLARIAHFGQVLLWPKGGFRGRDGLAFIPTTGGGERIDNAPHLQAWLVRQSFDPAATVAALLDLSDGEDCRALWDAANLVGRSSNDFFVSDLEGREVYLMHHHDKLVISIPDEQTRESLLADLEARSDVIEDWSGYRSQSDDEMFGP</sequence>
<gene>
    <name evidence="1" type="ORF">PX52LOC_04519</name>
</gene>
<proteinExistence type="predicted"/>
<dbReference type="EMBL" id="CP042425">
    <property type="protein sequence ID" value="QEL17529.1"/>
    <property type="molecule type" value="Genomic_DNA"/>
</dbReference>
<dbReference type="KEGG" id="lrs:PX52LOC_04519"/>
<accession>A0A5C1ADS4</accession>
<reference evidence="2" key="1">
    <citation type="submission" date="2019-08" db="EMBL/GenBank/DDBJ databases">
        <title>Limnoglobus roseus gen. nov., sp. nov., a novel freshwater planctomycete with a giant genome from the family Gemmataceae.</title>
        <authorList>
            <person name="Kulichevskaya I.S."/>
            <person name="Naumoff D.G."/>
            <person name="Miroshnikov K."/>
            <person name="Ivanova A."/>
            <person name="Philippov D.A."/>
            <person name="Hakobyan A."/>
            <person name="Rijpstra I.C."/>
            <person name="Sinninghe Damste J.S."/>
            <person name="Liesack W."/>
            <person name="Dedysh S.N."/>
        </authorList>
    </citation>
    <scope>NUCLEOTIDE SEQUENCE [LARGE SCALE GENOMIC DNA]</scope>
    <source>
        <strain evidence="2">PX52</strain>
    </source>
</reference>
<dbReference type="RefSeq" id="WP_149112125.1">
    <property type="nucleotide sequence ID" value="NZ_CP042425.1"/>
</dbReference>
<dbReference type="AlphaFoldDB" id="A0A5C1ADS4"/>
<evidence type="ECO:0000313" key="2">
    <source>
        <dbReference type="Proteomes" id="UP000324974"/>
    </source>
</evidence>